<name>A0A239JLQ3_9ACTN</name>
<dbReference type="RefSeq" id="WP_179279945.1">
    <property type="nucleotide sequence ID" value="NZ_FZOF01000013.1"/>
</dbReference>
<keyword evidence="5" id="KW-1185">Reference proteome</keyword>
<evidence type="ECO:0000256" key="1">
    <source>
        <dbReference type="SAM" id="MobiDB-lite"/>
    </source>
</evidence>
<dbReference type="AlphaFoldDB" id="A0A239JLQ3"/>
<feature type="chain" id="PRO_5038425868" description="DUF4232 domain-containing protein" evidence="2">
    <location>
        <begin position="22"/>
        <end position="229"/>
    </location>
</feature>
<organism evidence="4 5">
    <name type="scientific">Actinacidiphila glaucinigra</name>
    <dbReference type="NCBI Taxonomy" id="235986"/>
    <lineage>
        <taxon>Bacteria</taxon>
        <taxon>Bacillati</taxon>
        <taxon>Actinomycetota</taxon>
        <taxon>Actinomycetes</taxon>
        <taxon>Kitasatosporales</taxon>
        <taxon>Streptomycetaceae</taxon>
        <taxon>Actinacidiphila</taxon>
    </lineage>
</organism>
<gene>
    <name evidence="4" type="ORF">SAMN05216252_113104</name>
</gene>
<evidence type="ECO:0000313" key="5">
    <source>
        <dbReference type="Proteomes" id="UP000198280"/>
    </source>
</evidence>
<sequence length="229" mass="23085">MKVSTGARVVPVLVLAMAALAACGPEADKAGSSGSSPVATASDASSSRGDSSAASQRRAGGEEGSADGASRDRSGAQDTDSGSGRGGEPQRCASGSLRVSVENQESGAGTTHFELAFRNTGTAPCALTGFPGVSFRGRDGAEIGNSADRVETTRATTVTLIPNARAVADAQVLNGQAGLSDSDCRLKSVSFLGVFPPDSRDQIDVPWKASECSVRGAHGLKIGPVHPVR</sequence>
<feature type="signal peptide" evidence="2">
    <location>
        <begin position="1"/>
        <end position="21"/>
    </location>
</feature>
<accession>A0A239JLQ3</accession>
<dbReference type="Proteomes" id="UP000198280">
    <property type="component" value="Unassembled WGS sequence"/>
</dbReference>
<proteinExistence type="predicted"/>
<dbReference type="PROSITE" id="PS51257">
    <property type="entry name" value="PROKAR_LIPOPROTEIN"/>
    <property type="match status" value="1"/>
</dbReference>
<dbReference type="InterPro" id="IPR025326">
    <property type="entry name" value="DUF4232"/>
</dbReference>
<keyword evidence="2" id="KW-0732">Signal</keyword>
<feature type="region of interest" description="Disordered" evidence="1">
    <location>
        <begin position="25"/>
        <end position="105"/>
    </location>
</feature>
<evidence type="ECO:0000256" key="2">
    <source>
        <dbReference type="SAM" id="SignalP"/>
    </source>
</evidence>
<feature type="compositionally biased region" description="Low complexity" evidence="1">
    <location>
        <begin position="41"/>
        <end position="58"/>
    </location>
</feature>
<dbReference type="Pfam" id="PF14016">
    <property type="entry name" value="DUF4232"/>
    <property type="match status" value="1"/>
</dbReference>
<feature type="domain" description="DUF4232" evidence="3">
    <location>
        <begin position="92"/>
        <end position="224"/>
    </location>
</feature>
<evidence type="ECO:0000313" key="4">
    <source>
        <dbReference type="EMBL" id="SNT06765.1"/>
    </source>
</evidence>
<dbReference type="EMBL" id="FZOF01000013">
    <property type="protein sequence ID" value="SNT06765.1"/>
    <property type="molecule type" value="Genomic_DNA"/>
</dbReference>
<protein>
    <recommendedName>
        <fullName evidence="3">DUF4232 domain-containing protein</fullName>
    </recommendedName>
</protein>
<evidence type="ECO:0000259" key="3">
    <source>
        <dbReference type="Pfam" id="PF14016"/>
    </source>
</evidence>
<reference evidence="4 5" key="1">
    <citation type="submission" date="2017-06" db="EMBL/GenBank/DDBJ databases">
        <authorList>
            <person name="Kim H.J."/>
            <person name="Triplett B.A."/>
        </authorList>
    </citation>
    <scope>NUCLEOTIDE SEQUENCE [LARGE SCALE GENOMIC DNA]</scope>
    <source>
        <strain evidence="4 5">CGMCC 4.1858</strain>
    </source>
</reference>